<name>A0A923NK70_9FIRM</name>
<proteinExistence type="predicted"/>
<dbReference type="InterPro" id="IPR010380">
    <property type="entry name" value="DUF975"/>
</dbReference>
<dbReference type="Pfam" id="PF06541">
    <property type="entry name" value="ABC_trans_CmpB"/>
    <property type="match status" value="1"/>
</dbReference>
<protein>
    <submittedName>
        <fullName evidence="2">DUF975 family protein</fullName>
    </submittedName>
</protein>
<feature type="transmembrane region" description="Helical" evidence="1">
    <location>
        <begin position="20"/>
        <end position="38"/>
    </location>
</feature>
<feature type="transmembrane region" description="Helical" evidence="1">
    <location>
        <begin position="386"/>
        <end position="403"/>
    </location>
</feature>
<keyword evidence="1" id="KW-0472">Membrane</keyword>
<feature type="transmembrane region" description="Helical" evidence="1">
    <location>
        <begin position="192"/>
        <end position="212"/>
    </location>
</feature>
<dbReference type="Pfam" id="PF06161">
    <property type="entry name" value="DUF975"/>
    <property type="match status" value="1"/>
</dbReference>
<accession>A0A923NK70</accession>
<dbReference type="PANTHER" id="PTHR40076">
    <property type="entry name" value="MEMBRANE PROTEIN-RELATED"/>
    <property type="match status" value="1"/>
</dbReference>
<evidence type="ECO:0000313" key="3">
    <source>
        <dbReference type="Proteomes" id="UP000602647"/>
    </source>
</evidence>
<reference evidence="2" key="1">
    <citation type="submission" date="2020-08" db="EMBL/GenBank/DDBJ databases">
        <title>Genome public.</title>
        <authorList>
            <person name="Liu C."/>
            <person name="Sun Q."/>
        </authorList>
    </citation>
    <scope>NUCLEOTIDE SEQUENCE</scope>
    <source>
        <strain evidence="2">BX12</strain>
    </source>
</reference>
<comment type="caution">
    <text evidence="2">The sequence shown here is derived from an EMBL/GenBank/DDBJ whole genome shotgun (WGS) entry which is preliminary data.</text>
</comment>
<feature type="transmembrane region" description="Helical" evidence="1">
    <location>
        <begin position="346"/>
        <end position="366"/>
    </location>
</feature>
<keyword evidence="1" id="KW-0812">Transmembrane</keyword>
<feature type="transmembrane region" description="Helical" evidence="1">
    <location>
        <begin position="135"/>
        <end position="157"/>
    </location>
</feature>
<evidence type="ECO:0000313" key="2">
    <source>
        <dbReference type="EMBL" id="MBC6679410.1"/>
    </source>
</evidence>
<dbReference type="InterPro" id="IPR010540">
    <property type="entry name" value="CmpB_TMEM229"/>
</dbReference>
<dbReference type="Proteomes" id="UP000602647">
    <property type="component" value="Unassembled WGS sequence"/>
</dbReference>
<sequence>MWQRKDVKKNAFRTMKKNYWRILGISLLIAFIVGGMKVDSHLDRAVVHFAGDTMGGRLYATTNSDVINDWVFSTGSVVVEDGEAKVLTFFGNRYTPKKGVLAKVYNRVTEDRSVFYGILNSINNMAFKDRFGQGMIILAGVVLMAFFYVLIVNVLLVGQCRFIMENRCYPDSRFGRLMFPWRVRRWRRVSFVMFKKSVFQFLWDLTIIGGFIKNYSYKMIPYILAENPDIDHKSAFLLSRQMMNGNKFRTFLLDLSLIGWRLLNVLTLGLLRWLFINPYVDMIYGELYYRLRKEAIEQKMPLASFLNDPSLYVEPTQAVSSEYPVETYPLYREQTKRWLKLDYHRTYSVSSIILMFFSFSFVGWLWEVSLHLFGDGEFVNRGFFHGPWLPIYGAGGVLVLVLLKRLADKPLLLFLAAVGVCGFVEYMVAWFLWETQHMYWWNYTGYFLNLQGRICAEGVIVFGLGGCAMIYLLAPLFDEIFKRIPKRIMTVLCVALIVIFIADTVYSIMSPNSGKGITDYEHHVEKKLPEGGKPLELQ</sequence>
<dbReference type="RefSeq" id="WP_187302516.1">
    <property type="nucleotide sequence ID" value="NZ_JACRYT010000004.1"/>
</dbReference>
<dbReference type="PANTHER" id="PTHR40076:SF1">
    <property type="entry name" value="MEMBRANE PROTEIN"/>
    <property type="match status" value="1"/>
</dbReference>
<keyword evidence="3" id="KW-1185">Reference proteome</keyword>
<dbReference type="AlphaFoldDB" id="A0A923NK70"/>
<feature type="transmembrane region" description="Helical" evidence="1">
    <location>
        <begin position="251"/>
        <end position="275"/>
    </location>
</feature>
<evidence type="ECO:0000256" key="1">
    <source>
        <dbReference type="SAM" id="Phobius"/>
    </source>
</evidence>
<dbReference type="EMBL" id="JACRYT010000004">
    <property type="protein sequence ID" value="MBC6679410.1"/>
    <property type="molecule type" value="Genomic_DNA"/>
</dbReference>
<keyword evidence="1" id="KW-1133">Transmembrane helix</keyword>
<feature type="transmembrane region" description="Helical" evidence="1">
    <location>
        <begin position="410"/>
        <end position="433"/>
    </location>
</feature>
<feature type="transmembrane region" description="Helical" evidence="1">
    <location>
        <begin position="458"/>
        <end position="477"/>
    </location>
</feature>
<feature type="transmembrane region" description="Helical" evidence="1">
    <location>
        <begin position="489"/>
        <end position="509"/>
    </location>
</feature>
<organism evidence="2 3">
    <name type="scientific">Zhenpiania hominis</name>
    <dbReference type="NCBI Taxonomy" id="2763644"/>
    <lineage>
        <taxon>Bacteria</taxon>
        <taxon>Bacillati</taxon>
        <taxon>Bacillota</taxon>
        <taxon>Clostridia</taxon>
        <taxon>Peptostreptococcales</taxon>
        <taxon>Anaerovoracaceae</taxon>
        <taxon>Zhenpiania</taxon>
    </lineage>
</organism>
<gene>
    <name evidence="2" type="ORF">H9L42_06180</name>
</gene>